<comment type="caution">
    <text evidence="1">The sequence shown here is derived from an EMBL/GenBank/DDBJ whole genome shotgun (WGS) entry which is preliminary data.</text>
</comment>
<dbReference type="Proteomes" id="UP000811609">
    <property type="component" value="Chromosome 4"/>
</dbReference>
<organism evidence="1 2">
    <name type="scientific">Carya illinoinensis</name>
    <name type="common">Pecan</name>
    <dbReference type="NCBI Taxonomy" id="32201"/>
    <lineage>
        <taxon>Eukaryota</taxon>
        <taxon>Viridiplantae</taxon>
        <taxon>Streptophyta</taxon>
        <taxon>Embryophyta</taxon>
        <taxon>Tracheophyta</taxon>
        <taxon>Spermatophyta</taxon>
        <taxon>Magnoliopsida</taxon>
        <taxon>eudicotyledons</taxon>
        <taxon>Gunneridae</taxon>
        <taxon>Pentapetalae</taxon>
        <taxon>rosids</taxon>
        <taxon>fabids</taxon>
        <taxon>Fagales</taxon>
        <taxon>Juglandaceae</taxon>
        <taxon>Carya</taxon>
    </lineage>
</organism>
<evidence type="ECO:0000313" key="2">
    <source>
        <dbReference type="Proteomes" id="UP000811609"/>
    </source>
</evidence>
<dbReference type="EMBL" id="CM031812">
    <property type="protein sequence ID" value="KAG6658174.1"/>
    <property type="molecule type" value="Genomic_DNA"/>
</dbReference>
<keyword evidence="2" id="KW-1185">Reference proteome</keyword>
<sequence>MRLDLEHTIQVQRSLFFAYCKPVILFLFIHCKDLTPTNLSKKVQDSLHRKGLLTLKSGILRQTSLQEVKCNKDRINNEDGRNTWSPKRRNPGIIWMQVRQQIKSCFFFPFFFFFP</sequence>
<gene>
    <name evidence="1" type="ORF">CIPAW_04G142200</name>
</gene>
<evidence type="ECO:0000313" key="1">
    <source>
        <dbReference type="EMBL" id="KAG6658174.1"/>
    </source>
</evidence>
<accession>A0A8T1QVL6</accession>
<protein>
    <submittedName>
        <fullName evidence="1">Uncharacterized protein</fullName>
    </submittedName>
</protein>
<reference evidence="1" key="1">
    <citation type="submission" date="2020-12" db="EMBL/GenBank/DDBJ databases">
        <title>WGS assembly of Carya illinoinensis cv. Pawnee.</title>
        <authorList>
            <person name="Platts A."/>
            <person name="Shu S."/>
            <person name="Wright S."/>
            <person name="Barry K."/>
            <person name="Edger P."/>
            <person name="Pires J.C."/>
            <person name="Schmutz J."/>
        </authorList>
    </citation>
    <scope>NUCLEOTIDE SEQUENCE</scope>
    <source>
        <tissue evidence="1">Leaf</tissue>
    </source>
</reference>
<dbReference type="AlphaFoldDB" id="A0A8T1QVL6"/>
<name>A0A8T1QVL6_CARIL</name>
<proteinExistence type="predicted"/>